<feature type="transmembrane region" description="Helical" evidence="1">
    <location>
        <begin position="104"/>
        <end position="124"/>
    </location>
</feature>
<reference evidence="4" key="1">
    <citation type="submission" date="2023-07" db="EMBL/GenBank/DDBJ databases">
        <title>Draft genome sequence of the endophytic actinobacterium Streptomyces justiciae WPN32, a potential antibiotic producer.</title>
        <authorList>
            <person name="Yasawong M."/>
            <person name="Pana W."/>
            <person name="Ganta P."/>
            <person name="Santapan N."/>
            <person name="Songngamsuk T."/>
            <person name="Phatcharaharikarn M."/>
            <person name="Kerdtoob S."/>
            <person name="Nantapong N."/>
        </authorList>
    </citation>
    <scope>NUCLEOTIDE SEQUENCE [LARGE SCALE GENOMIC DNA]</scope>
    <source>
        <strain evidence="4">WPN32</strain>
    </source>
</reference>
<evidence type="ECO:0000256" key="2">
    <source>
        <dbReference type="SAM" id="SignalP"/>
    </source>
</evidence>
<feature type="transmembrane region" description="Helical" evidence="1">
    <location>
        <begin position="38"/>
        <end position="56"/>
    </location>
</feature>
<gene>
    <name evidence="3" type="ORF">RQC66_03525</name>
</gene>
<feature type="transmembrane region" description="Helical" evidence="1">
    <location>
        <begin position="130"/>
        <end position="149"/>
    </location>
</feature>
<evidence type="ECO:0000256" key="1">
    <source>
        <dbReference type="SAM" id="Phobius"/>
    </source>
</evidence>
<dbReference type="RefSeq" id="WP_314197866.1">
    <property type="nucleotide sequence ID" value="NZ_JAVTLL010000002.1"/>
</dbReference>
<sequence length="194" mass="20649">MTASVAVRSVRAAVFAVLCVLLATGGHALATGEAPPVWVQIAAAVPVFAVGCLLGGRERSLTGIGTVILAAQGALHVAFHSVRQQHTAMAVHGMRMTMPVHSHALTPHATAVHVGAALILTWWLRRGEAALWSLLRWAIAFVPGLVAWWRADGGVPDRPLPGPRTRVASRSLRSARLWYAVRRRGPPTGMSYAV</sequence>
<keyword evidence="1" id="KW-1133">Transmembrane helix</keyword>
<name>A0ABU3LKM3_9ACTN</name>
<protein>
    <recommendedName>
        <fullName evidence="5">Integral membrane protein</fullName>
    </recommendedName>
</protein>
<organism evidence="3 4">
    <name type="scientific">Streptomyces justiciae</name>
    <dbReference type="NCBI Taxonomy" id="2780140"/>
    <lineage>
        <taxon>Bacteria</taxon>
        <taxon>Bacillati</taxon>
        <taxon>Actinomycetota</taxon>
        <taxon>Actinomycetes</taxon>
        <taxon>Kitasatosporales</taxon>
        <taxon>Streptomycetaceae</taxon>
        <taxon>Streptomyces</taxon>
    </lineage>
</organism>
<evidence type="ECO:0000313" key="4">
    <source>
        <dbReference type="Proteomes" id="UP001257948"/>
    </source>
</evidence>
<feature type="chain" id="PRO_5045213559" description="Integral membrane protein" evidence="2">
    <location>
        <begin position="31"/>
        <end position="194"/>
    </location>
</feature>
<accession>A0ABU3LKM3</accession>
<comment type="caution">
    <text evidence="3">The sequence shown here is derived from an EMBL/GenBank/DDBJ whole genome shotgun (WGS) entry which is preliminary data.</text>
</comment>
<keyword evidence="1" id="KW-0812">Transmembrane</keyword>
<keyword evidence="1" id="KW-0472">Membrane</keyword>
<dbReference type="EMBL" id="JAVTLL010000002">
    <property type="protein sequence ID" value="MDT7839795.1"/>
    <property type="molecule type" value="Genomic_DNA"/>
</dbReference>
<evidence type="ECO:0008006" key="5">
    <source>
        <dbReference type="Google" id="ProtNLM"/>
    </source>
</evidence>
<keyword evidence="2" id="KW-0732">Signal</keyword>
<dbReference type="Proteomes" id="UP001257948">
    <property type="component" value="Unassembled WGS sequence"/>
</dbReference>
<feature type="signal peptide" evidence="2">
    <location>
        <begin position="1"/>
        <end position="30"/>
    </location>
</feature>
<keyword evidence="4" id="KW-1185">Reference proteome</keyword>
<proteinExistence type="predicted"/>
<evidence type="ECO:0000313" key="3">
    <source>
        <dbReference type="EMBL" id="MDT7839795.1"/>
    </source>
</evidence>